<reference evidence="1 2" key="2">
    <citation type="journal article" date="2022" name="Microorganisms">
        <title>Complete Genome Sequences of Two Flavobacterium ammonificans Strains and a Flavobacterium ammoniigenes Strain of Ammonifying Bacterioplankton Isolated from Surface River Water.</title>
        <authorList>
            <person name="Suda W."/>
            <person name="Ogata Y."/>
            <person name="Shindo C."/>
            <person name="Watanabe K."/>
        </authorList>
    </citation>
    <scope>NUCLEOTIDE SEQUENCE [LARGE SCALE GENOMIC DNA]</scope>
    <source>
        <strain evidence="1 2">GENT5</strain>
    </source>
</reference>
<evidence type="ECO:0000313" key="1">
    <source>
        <dbReference type="EMBL" id="BDB54076.1"/>
    </source>
</evidence>
<evidence type="ECO:0000313" key="2">
    <source>
        <dbReference type="Proteomes" id="UP001319867"/>
    </source>
</evidence>
<dbReference type="RefSeq" id="WP_229317832.1">
    <property type="nucleotide sequence ID" value="NZ_AP025184.1"/>
</dbReference>
<dbReference type="SUPFAM" id="SSF109854">
    <property type="entry name" value="DinB/YfiT-like putative metalloenzymes"/>
    <property type="match status" value="1"/>
</dbReference>
<sequence length="155" mass="17881">MKNNLASLLDQLEHYIPKNEFVDLQVSQSTVGWQIEHSLLTINGIITVIQNSDPIKFRRNSSIMKWMILATKKIPRGKAKAPKVVVPKEFVTLADLEQHLAKARNAITTLELISKDHFFTHPYFGDLKKKQTILFLEIHTHHHLKIIRDIVRTAN</sequence>
<dbReference type="Proteomes" id="UP001319867">
    <property type="component" value="Chromosome"/>
</dbReference>
<gene>
    <name evidence="1" type="ORF">GENT5_03810</name>
</gene>
<reference evidence="1 2" key="1">
    <citation type="journal article" date="2022" name="Int. J. Syst. Evol. Microbiol.">
        <title>Flavobacterium ammonificans sp. nov. and Flavobacterium ammoniigenes sp. nov., ammonifying bacteria isolated from surface river water.</title>
        <authorList>
            <person name="Watanabe K."/>
            <person name="Kitamura T."/>
            <person name="Ogata Y."/>
            <person name="Shindo C."/>
            <person name="Suda W."/>
        </authorList>
    </citation>
    <scope>NUCLEOTIDE SEQUENCE [LARGE SCALE GENOMIC DNA]</scope>
    <source>
        <strain evidence="1 2">GENT5</strain>
    </source>
</reference>
<dbReference type="InterPro" id="IPR011463">
    <property type="entry name" value="DUF1569"/>
</dbReference>
<dbReference type="EMBL" id="AP025184">
    <property type="protein sequence ID" value="BDB54076.1"/>
    <property type="molecule type" value="Genomic_DNA"/>
</dbReference>
<keyword evidence="2" id="KW-1185">Reference proteome</keyword>
<dbReference type="InterPro" id="IPR034660">
    <property type="entry name" value="DinB/YfiT-like"/>
</dbReference>
<protein>
    <recommendedName>
        <fullName evidence="3">DUF1569 domain-containing protein</fullName>
    </recommendedName>
</protein>
<proteinExistence type="predicted"/>
<accession>A0ABM7V3J9</accession>
<evidence type="ECO:0008006" key="3">
    <source>
        <dbReference type="Google" id="ProtNLM"/>
    </source>
</evidence>
<dbReference type="Gene3D" id="1.20.120.450">
    <property type="entry name" value="dinb family like domain"/>
    <property type="match status" value="1"/>
</dbReference>
<organism evidence="1 2">
    <name type="scientific">Flavobacterium ammoniigenes</name>
    <dbReference type="NCBI Taxonomy" id="1751095"/>
    <lineage>
        <taxon>Bacteria</taxon>
        <taxon>Pseudomonadati</taxon>
        <taxon>Bacteroidota</taxon>
        <taxon>Flavobacteriia</taxon>
        <taxon>Flavobacteriales</taxon>
        <taxon>Flavobacteriaceae</taxon>
        <taxon>Flavobacterium</taxon>
    </lineage>
</organism>
<dbReference type="Pfam" id="PF07606">
    <property type="entry name" value="DUF1569"/>
    <property type="match status" value="1"/>
</dbReference>
<name>A0ABM7V3J9_9FLAO</name>